<dbReference type="SUPFAM" id="SSF47364">
    <property type="entry name" value="Domain of the SRP/SRP receptor G-proteins"/>
    <property type="match status" value="1"/>
</dbReference>
<evidence type="ECO:0000256" key="10">
    <source>
        <dbReference type="SAM" id="MobiDB-lite"/>
    </source>
</evidence>
<feature type="domain" description="Signal recognition particle SRP54 helical bundle" evidence="12">
    <location>
        <begin position="69"/>
        <end position="149"/>
    </location>
</feature>
<dbReference type="GO" id="GO:0005525">
    <property type="term" value="F:GTP binding"/>
    <property type="evidence" value="ECO:0007669"/>
    <property type="project" value="UniProtKB-UniRule"/>
</dbReference>
<keyword evidence="4 9" id="KW-0378">Hydrolase</keyword>
<feature type="domain" description="SRP54-type proteins GTP-binding" evidence="11">
    <location>
        <begin position="162"/>
        <end position="367"/>
    </location>
</feature>
<name>M1L8R4_9PROT</name>
<keyword evidence="5 9" id="KW-0342">GTP-binding</keyword>
<evidence type="ECO:0000256" key="2">
    <source>
        <dbReference type="ARBA" id="ARBA00022490"/>
    </source>
</evidence>
<dbReference type="eggNOG" id="COG0552">
    <property type="taxonomic scope" value="Bacteria"/>
</dbReference>
<accession>M1L8R4</accession>
<comment type="function">
    <text evidence="9">Involved in targeting and insertion of nascent membrane proteins into the cytoplasmic membrane. Acts as a receptor for the complex formed by the signal recognition particle (SRP) and the ribosome-nascent chain (RNC). Interaction with SRP-RNC leads to the transfer of the RNC complex to the Sec translocase for insertion into the membrane, the hydrolysis of GTP by both Ffh and FtsY, and the dissociation of the SRP-FtsY complex into the individual components.</text>
</comment>
<keyword evidence="1 9" id="KW-1003">Cell membrane</keyword>
<dbReference type="Gene3D" id="1.20.120.140">
    <property type="entry name" value="Signal recognition particle SRP54, nucleotide-binding domain"/>
    <property type="match status" value="1"/>
</dbReference>
<evidence type="ECO:0000256" key="4">
    <source>
        <dbReference type="ARBA" id="ARBA00022801"/>
    </source>
</evidence>
<keyword evidence="6 9" id="KW-0472">Membrane</keyword>
<dbReference type="Pfam" id="PF00448">
    <property type="entry name" value="SRP54"/>
    <property type="match status" value="1"/>
</dbReference>
<evidence type="ECO:0000256" key="6">
    <source>
        <dbReference type="ARBA" id="ARBA00023136"/>
    </source>
</evidence>
<evidence type="ECO:0000259" key="12">
    <source>
        <dbReference type="SMART" id="SM00963"/>
    </source>
</evidence>
<organism evidence="13 14">
    <name type="scientific">Candidatus Kinetoplastidibacterium galati TCC219</name>
    <dbReference type="NCBI Taxonomy" id="1208921"/>
    <lineage>
        <taxon>Bacteria</taxon>
        <taxon>Pseudomonadati</taxon>
        <taxon>Pseudomonadota</taxon>
        <taxon>Betaproteobacteria</taxon>
        <taxon>Candidatus Kinetoplastidibacterium</taxon>
    </lineage>
</organism>
<evidence type="ECO:0000256" key="5">
    <source>
        <dbReference type="ARBA" id="ARBA00023134"/>
    </source>
</evidence>
<dbReference type="InterPro" id="IPR042101">
    <property type="entry name" value="SRP54_N_sf"/>
</dbReference>
<dbReference type="Gene3D" id="3.40.50.300">
    <property type="entry name" value="P-loop containing nucleotide triphosphate hydrolases"/>
    <property type="match status" value="1"/>
</dbReference>
<evidence type="ECO:0000259" key="11">
    <source>
        <dbReference type="SMART" id="SM00962"/>
    </source>
</evidence>
<comment type="catalytic activity">
    <reaction evidence="8 9">
        <text>GTP + H2O = GDP + phosphate + H(+)</text>
        <dbReference type="Rhea" id="RHEA:19669"/>
        <dbReference type="ChEBI" id="CHEBI:15377"/>
        <dbReference type="ChEBI" id="CHEBI:15378"/>
        <dbReference type="ChEBI" id="CHEBI:37565"/>
        <dbReference type="ChEBI" id="CHEBI:43474"/>
        <dbReference type="ChEBI" id="CHEBI:58189"/>
        <dbReference type="EC" id="3.6.5.4"/>
    </reaction>
</comment>
<evidence type="ECO:0000313" key="14">
    <source>
        <dbReference type="Proteomes" id="UP000011658"/>
    </source>
</evidence>
<dbReference type="InterPro" id="IPR036225">
    <property type="entry name" value="SRP/SRP_N"/>
</dbReference>
<comment type="subcellular location">
    <subcellularLocation>
        <location evidence="9">Cell membrane</location>
        <topology evidence="9">Peripheral membrane protein</topology>
        <orientation evidence="9">Cytoplasmic side</orientation>
    </subcellularLocation>
    <subcellularLocation>
        <location evidence="9">Cytoplasm</location>
    </subcellularLocation>
</comment>
<dbReference type="InterPro" id="IPR013822">
    <property type="entry name" value="Signal_recog_particl_SRP54_hlx"/>
</dbReference>
<feature type="binding site" evidence="9">
    <location>
        <begin position="250"/>
        <end position="254"/>
    </location>
    <ligand>
        <name>GTP</name>
        <dbReference type="ChEBI" id="CHEBI:37565"/>
    </ligand>
</feature>
<keyword evidence="3 9" id="KW-0547">Nucleotide-binding</keyword>
<dbReference type="InterPro" id="IPR000897">
    <property type="entry name" value="SRP54_GTPase_dom"/>
</dbReference>
<feature type="binding site" evidence="9">
    <location>
        <begin position="314"/>
        <end position="317"/>
    </location>
    <ligand>
        <name>GTP</name>
        <dbReference type="ChEBI" id="CHEBI:37565"/>
    </ligand>
</feature>
<keyword evidence="14" id="KW-1185">Reference proteome</keyword>
<dbReference type="STRING" id="1208921.ST1E_0569"/>
<dbReference type="Proteomes" id="UP000011658">
    <property type="component" value="Chromosome"/>
</dbReference>
<dbReference type="KEGG" id="kga:ST1E_0569"/>
<evidence type="ECO:0000256" key="3">
    <source>
        <dbReference type="ARBA" id="ARBA00022741"/>
    </source>
</evidence>
<dbReference type="NCBIfam" id="TIGR00064">
    <property type="entry name" value="ftsY"/>
    <property type="match status" value="1"/>
</dbReference>
<proteinExistence type="inferred from homology"/>
<dbReference type="SMART" id="SM00963">
    <property type="entry name" value="SRP54_N"/>
    <property type="match status" value="1"/>
</dbReference>
<dbReference type="InterPro" id="IPR027417">
    <property type="entry name" value="P-loop_NTPase"/>
</dbReference>
<dbReference type="GO" id="GO:0003924">
    <property type="term" value="F:GTPase activity"/>
    <property type="evidence" value="ECO:0007669"/>
    <property type="project" value="UniProtKB-UniRule"/>
</dbReference>
<dbReference type="GO" id="GO:0005047">
    <property type="term" value="F:signal recognition particle binding"/>
    <property type="evidence" value="ECO:0007669"/>
    <property type="project" value="TreeGrafter"/>
</dbReference>
<feature type="compositionally biased region" description="Basic and acidic residues" evidence="10">
    <location>
        <begin position="27"/>
        <end position="40"/>
    </location>
</feature>
<dbReference type="GO" id="GO:0006614">
    <property type="term" value="P:SRP-dependent cotranslational protein targeting to membrane"/>
    <property type="evidence" value="ECO:0007669"/>
    <property type="project" value="InterPro"/>
</dbReference>
<dbReference type="SMART" id="SM00962">
    <property type="entry name" value="SRP54"/>
    <property type="match status" value="1"/>
</dbReference>
<reference evidence="13 14" key="1">
    <citation type="journal article" date="2013" name="Genome Biol. Evol.">
        <title>Genome evolution and phylogenomic analysis of candidatus kinetoplastibacterium, the betaproteobacterial endosymbionts of strigomonas and angomonas.</title>
        <authorList>
            <person name="Alves J.M."/>
            <person name="Serrano M.G."/>
            <person name="Maia da Silva F."/>
            <person name="Voegtly L.J."/>
            <person name="Matveyev A.V."/>
            <person name="Teixeira M.M."/>
            <person name="Camargo E.P."/>
            <person name="Buck G.A."/>
        </authorList>
    </citation>
    <scope>NUCLEOTIDE SEQUENCE [LARGE SCALE GENOMIC DNA]</scope>
    <source>
        <strain evidence="13 14">TCC219</strain>
    </source>
</reference>
<evidence type="ECO:0000256" key="1">
    <source>
        <dbReference type="ARBA" id="ARBA00022475"/>
    </source>
</evidence>
<keyword evidence="7 9" id="KW-0675">Receptor</keyword>
<evidence type="ECO:0000256" key="9">
    <source>
        <dbReference type="HAMAP-Rule" id="MF_00920"/>
    </source>
</evidence>
<comment type="subunit">
    <text evidence="9">Part of the signal recognition particle protein translocation system, which is composed of SRP and FtsY. SRP is a ribonucleoprotein composed of Ffh and a 4.5S RNA molecule.</text>
</comment>
<dbReference type="RefSeq" id="WP_015389463.1">
    <property type="nucleotide sequence ID" value="NC_020284.1"/>
</dbReference>
<dbReference type="EMBL" id="CP003806">
    <property type="protein sequence ID" value="AGF48978.1"/>
    <property type="molecule type" value="Genomic_DNA"/>
</dbReference>
<dbReference type="FunFam" id="3.40.50.300:FF:000053">
    <property type="entry name" value="Signal recognition particle receptor FtsY"/>
    <property type="match status" value="1"/>
</dbReference>
<dbReference type="InterPro" id="IPR004390">
    <property type="entry name" value="SR_rcpt_FtsY"/>
</dbReference>
<dbReference type="Pfam" id="PF02881">
    <property type="entry name" value="SRP54_N"/>
    <property type="match status" value="1"/>
</dbReference>
<dbReference type="EC" id="3.6.5.4" evidence="9"/>
<dbReference type="HOGENOM" id="CLU_009301_3_0_4"/>
<gene>
    <name evidence="9" type="primary">ftsY</name>
    <name evidence="13" type="ORF">ST1E_0569</name>
</gene>
<evidence type="ECO:0000256" key="7">
    <source>
        <dbReference type="ARBA" id="ARBA00023170"/>
    </source>
</evidence>
<dbReference type="GO" id="GO:0005886">
    <property type="term" value="C:plasma membrane"/>
    <property type="evidence" value="ECO:0007669"/>
    <property type="project" value="UniProtKB-SubCell"/>
</dbReference>
<protein>
    <recommendedName>
        <fullName evidence="9">Signal recognition particle receptor FtsY</fullName>
        <shortName evidence="9">SRP receptor</shortName>
        <ecNumber evidence="9">3.6.5.4</ecNumber>
    </recommendedName>
</protein>
<dbReference type="AlphaFoldDB" id="M1L8R4"/>
<feature type="binding site" evidence="9">
    <location>
        <begin position="169"/>
        <end position="176"/>
    </location>
    <ligand>
        <name>GTP</name>
        <dbReference type="ChEBI" id="CHEBI:37565"/>
    </ligand>
</feature>
<dbReference type="SUPFAM" id="SSF52540">
    <property type="entry name" value="P-loop containing nucleoside triphosphate hydrolases"/>
    <property type="match status" value="1"/>
</dbReference>
<dbReference type="PANTHER" id="PTHR43134:SF1">
    <property type="entry name" value="SIGNAL RECOGNITION PARTICLE RECEPTOR SUBUNIT ALPHA"/>
    <property type="match status" value="1"/>
</dbReference>
<dbReference type="PATRIC" id="fig|1208921.3.peg.257"/>
<evidence type="ECO:0000256" key="8">
    <source>
        <dbReference type="ARBA" id="ARBA00048027"/>
    </source>
</evidence>
<keyword evidence="2 9" id="KW-0963">Cytoplasm</keyword>
<comment type="similarity">
    <text evidence="9">Belongs to the GTP-binding SRP family. FtsY subfamily.</text>
</comment>
<sequence length="367" mass="41157">MFKFFKKKSFKVSNKELPDCTDSNNYLEKEQDSSDNHESTIKNNSLNHTDDDKQILVKELEYSNLNNSWFGILKKSLSNTSKKLSTIFYNFKDNEDLFENLEDILITSDVGYRTTEKILSKLKDKVKKERISDPVHIKNLLRTILIDQLKPLEGIINIDKKPFIILTSGSNGVGKTTSIAKLSYYFKSRGLSVLLVAADTFRAAACEQLRNWGDKNNIPVFHTDSSDPSSVVFDSIHYGKSKNIDVIIIDTAGRLASNQNLMSQLGKIKKVISKIDRDAPHESILIVDGNMGQSVLTQLESFNNIVDLSGLIITKLDGTAKGGILVAISDMFENNEKIIPVYWVGLGEGISDLYDFKAVEFVDALLN</sequence>
<dbReference type="PANTHER" id="PTHR43134">
    <property type="entry name" value="SIGNAL RECOGNITION PARTICLE RECEPTOR SUBUNIT ALPHA"/>
    <property type="match status" value="1"/>
</dbReference>
<dbReference type="OrthoDB" id="9804720at2"/>
<feature type="region of interest" description="Disordered" evidence="10">
    <location>
        <begin position="22"/>
        <end position="46"/>
    </location>
</feature>
<evidence type="ECO:0000313" key="13">
    <source>
        <dbReference type="EMBL" id="AGF48978.1"/>
    </source>
</evidence>
<dbReference type="HAMAP" id="MF_00920">
    <property type="entry name" value="FtsY"/>
    <property type="match status" value="1"/>
</dbReference>
<dbReference type="GO" id="GO:0005737">
    <property type="term" value="C:cytoplasm"/>
    <property type="evidence" value="ECO:0007669"/>
    <property type="project" value="UniProtKB-SubCell"/>
</dbReference>